<protein>
    <submittedName>
        <fullName evidence="3">Uncharacterized protein</fullName>
    </submittedName>
</protein>
<gene>
    <name evidence="3" type="ORF">FIV42_19135</name>
</gene>
<keyword evidence="2" id="KW-1133">Transmembrane helix</keyword>
<keyword evidence="4" id="KW-1185">Reference proteome</keyword>
<feature type="transmembrane region" description="Helical" evidence="2">
    <location>
        <begin position="37"/>
        <end position="62"/>
    </location>
</feature>
<feature type="compositionally biased region" description="Basic and acidic residues" evidence="1">
    <location>
        <begin position="1"/>
        <end position="13"/>
    </location>
</feature>
<dbReference type="RefSeq" id="WP_141199243.1">
    <property type="nucleotide sequence ID" value="NZ_CP041186.1"/>
</dbReference>
<keyword evidence="2" id="KW-0472">Membrane</keyword>
<evidence type="ECO:0000313" key="4">
    <source>
        <dbReference type="Proteomes" id="UP000315995"/>
    </source>
</evidence>
<evidence type="ECO:0000256" key="1">
    <source>
        <dbReference type="SAM" id="MobiDB-lite"/>
    </source>
</evidence>
<reference evidence="3 4" key="1">
    <citation type="submission" date="2019-06" db="EMBL/GenBank/DDBJ databases">
        <title>Persicimonas caeni gen. nov., sp. nov., a predatory bacterium isolated from solar saltern.</title>
        <authorList>
            <person name="Wang S."/>
        </authorList>
    </citation>
    <scope>NUCLEOTIDE SEQUENCE [LARGE SCALE GENOMIC DNA]</scope>
    <source>
        <strain evidence="3 4">YN101</strain>
    </source>
</reference>
<accession>A0A5B8Y7R8</accession>
<organism evidence="3 4">
    <name type="scientific">Persicimonas caeni</name>
    <dbReference type="NCBI Taxonomy" id="2292766"/>
    <lineage>
        <taxon>Bacteria</taxon>
        <taxon>Deltaproteobacteria</taxon>
        <taxon>Bradymonadales</taxon>
        <taxon>Bradymonadaceae</taxon>
        <taxon>Persicimonas</taxon>
    </lineage>
</organism>
<dbReference type="EMBL" id="CP041186">
    <property type="protein sequence ID" value="QDG52780.1"/>
    <property type="molecule type" value="Genomic_DNA"/>
</dbReference>
<feature type="region of interest" description="Disordered" evidence="1">
    <location>
        <begin position="67"/>
        <end position="95"/>
    </location>
</feature>
<name>A0A4Y6PX19_PERCE</name>
<keyword evidence="2" id="KW-0812">Transmembrane</keyword>
<accession>A0A4Y6PX19</accession>
<proteinExistence type="predicted"/>
<dbReference type="Proteomes" id="UP000315995">
    <property type="component" value="Chromosome"/>
</dbReference>
<sequence>MTVSPDRHPEEKYSNVTEGDVAQRPEEESSQSTALKILLVVALIAVGVLGIYVAVVLFSAALQGPFEGPAPEVEQRQQTPAEEANQPLEETIPVD</sequence>
<evidence type="ECO:0000256" key="2">
    <source>
        <dbReference type="SAM" id="Phobius"/>
    </source>
</evidence>
<dbReference type="AlphaFoldDB" id="A0A4Y6PX19"/>
<evidence type="ECO:0000313" key="3">
    <source>
        <dbReference type="EMBL" id="QDG52780.1"/>
    </source>
</evidence>
<feature type="region of interest" description="Disordered" evidence="1">
    <location>
        <begin position="1"/>
        <end position="31"/>
    </location>
</feature>